<sequence>MNDGQVPMFEFVALQFLAVIRIVNKFAYNDVTWYRTHQPWLSVRSFFAPENAARGAAQNNIFGLPSL</sequence>
<dbReference type="Proteomes" id="UP000287177">
    <property type="component" value="Unassembled WGS sequence"/>
</dbReference>
<gene>
    <name evidence="1" type="ORF">MELE44368_08380</name>
</gene>
<organism evidence="1 2">
    <name type="scientific">Mycolicibacterium elephantis DSM 44368</name>
    <dbReference type="NCBI Taxonomy" id="1335622"/>
    <lineage>
        <taxon>Bacteria</taxon>
        <taxon>Bacillati</taxon>
        <taxon>Actinomycetota</taxon>
        <taxon>Actinomycetes</taxon>
        <taxon>Mycobacteriales</taxon>
        <taxon>Mycobacteriaceae</taxon>
        <taxon>Mycolicibacterium</taxon>
    </lineage>
</organism>
<name>A0A439DMG2_9MYCO</name>
<evidence type="ECO:0000313" key="2">
    <source>
        <dbReference type="Proteomes" id="UP000287177"/>
    </source>
</evidence>
<dbReference type="AlphaFoldDB" id="A0A439DMG2"/>
<evidence type="ECO:0000313" key="1">
    <source>
        <dbReference type="EMBL" id="RWA16046.1"/>
    </source>
</evidence>
<proteinExistence type="predicted"/>
<accession>A0A439DMG2</accession>
<keyword evidence="2" id="KW-1185">Reference proteome</keyword>
<reference evidence="1 2" key="1">
    <citation type="submission" date="2013-06" db="EMBL/GenBank/DDBJ databases">
        <title>The draft sequence of the Mycobacterium elephantis genome.</title>
        <authorList>
            <person name="Pettersson F.B."/>
            <person name="Das S."/>
            <person name="Dasgupta S."/>
            <person name="Bhattacharya A."/>
            <person name="Kirsebom L.A."/>
        </authorList>
    </citation>
    <scope>NUCLEOTIDE SEQUENCE [LARGE SCALE GENOMIC DNA]</scope>
    <source>
        <strain evidence="1 2">DSM 44368</strain>
    </source>
</reference>
<comment type="caution">
    <text evidence="1">The sequence shown here is derived from an EMBL/GenBank/DDBJ whole genome shotgun (WGS) entry which is preliminary data.</text>
</comment>
<dbReference type="EMBL" id="ATDN01000067">
    <property type="protein sequence ID" value="RWA16046.1"/>
    <property type="molecule type" value="Genomic_DNA"/>
</dbReference>
<protein>
    <submittedName>
        <fullName evidence="1">Uncharacterized protein</fullName>
    </submittedName>
</protein>